<comment type="caution">
    <text evidence="1">The sequence shown here is derived from an EMBL/GenBank/DDBJ whole genome shotgun (WGS) entry which is preliminary data.</text>
</comment>
<dbReference type="Proteomes" id="UP001205843">
    <property type="component" value="Unassembled WGS sequence"/>
</dbReference>
<gene>
    <name evidence="1" type="ORF">J2T57_000093</name>
</gene>
<dbReference type="RefSeq" id="WP_253472624.1">
    <property type="nucleotide sequence ID" value="NZ_JALJXV010000001.1"/>
</dbReference>
<dbReference type="AlphaFoldDB" id="A0AAE3G1I8"/>
<keyword evidence="2" id="KW-1185">Reference proteome</keyword>
<dbReference type="Pfam" id="PF03843">
    <property type="entry name" value="Slp"/>
    <property type="match status" value="1"/>
</dbReference>
<protein>
    <submittedName>
        <fullName evidence="1">Outer membrane lipoprotein</fullName>
    </submittedName>
</protein>
<evidence type="ECO:0000313" key="2">
    <source>
        <dbReference type="Proteomes" id="UP001205843"/>
    </source>
</evidence>
<dbReference type="PANTHER" id="PTHR37530">
    <property type="entry name" value="OUTER MEMBRANE PROTEIN SLP"/>
    <property type="match status" value="1"/>
</dbReference>
<dbReference type="InterPro" id="IPR004658">
    <property type="entry name" value="OMP_Slp"/>
</dbReference>
<dbReference type="EMBL" id="JALJXV010000001">
    <property type="protein sequence ID" value="MCP1673001.1"/>
    <property type="molecule type" value="Genomic_DNA"/>
</dbReference>
<name>A0AAE3G1I8_9GAMM</name>
<sequence>MLNRYALILIGTSLIALLLTGCASGPGLSREEGLNTTLIASQAARDGAIGDRVVWGGRVIDNRSLEDGSLLEVLAYPLNRNEEPRTDTSAQGRFLVRESDFLEPEDYRAGRMITVRGEIVEIVSGQIGEADYRFPVIEPDALHLWPARGATAPAEPRVRFGVGVMISR</sequence>
<dbReference type="GO" id="GO:0019867">
    <property type="term" value="C:outer membrane"/>
    <property type="evidence" value="ECO:0007669"/>
    <property type="project" value="InterPro"/>
</dbReference>
<dbReference type="PANTHER" id="PTHR37530:SF1">
    <property type="entry name" value="OUTER MEMBRANE PROTEIN SLP"/>
    <property type="match status" value="1"/>
</dbReference>
<accession>A0AAE3G1I8</accession>
<keyword evidence="1" id="KW-0449">Lipoprotein</keyword>
<dbReference type="PIRSF" id="PIRSF004982">
    <property type="entry name" value="SlP"/>
    <property type="match status" value="1"/>
</dbReference>
<evidence type="ECO:0000313" key="1">
    <source>
        <dbReference type="EMBL" id="MCP1673001.1"/>
    </source>
</evidence>
<organism evidence="1 2">
    <name type="scientific">Natronocella acetinitrilica</name>
    <dbReference type="NCBI Taxonomy" id="414046"/>
    <lineage>
        <taxon>Bacteria</taxon>
        <taxon>Pseudomonadati</taxon>
        <taxon>Pseudomonadota</taxon>
        <taxon>Gammaproteobacteria</taxon>
        <taxon>Chromatiales</taxon>
        <taxon>Ectothiorhodospiraceae</taxon>
        <taxon>Natronocella</taxon>
    </lineage>
</organism>
<dbReference type="PROSITE" id="PS51257">
    <property type="entry name" value="PROKAR_LIPOPROTEIN"/>
    <property type="match status" value="1"/>
</dbReference>
<reference evidence="1" key="1">
    <citation type="submission" date="2022-03" db="EMBL/GenBank/DDBJ databases">
        <title>Genomic Encyclopedia of Type Strains, Phase III (KMG-III): the genomes of soil and plant-associated and newly described type strains.</title>
        <authorList>
            <person name="Whitman W."/>
        </authorList>
    </citation>
    <scope>NUCLEOTIDE SEQUENCE</scope>
    <source>
        <strain evidence="1">ANL 6-2</strain>
    </source>
</reference>
<proteinExistence type="predicted"/>